<protein>
    <submittedName>
        <fullName evidence="1">Uncharacterized protein</fullName>
    </submittedName>
</protein>
<name>A0A0F9DP08_9ZZZZ</name>
<organism evidence="1">
    <name type="scientific">marine sediment metagenome</name>
    <dbReference type="NCBI Taxonomy" id="412755"/>
    <lineage>
        <taxon>unclassified sequences</taxon>
        <taxon>metagenomes</taxon>
        <taxon>ecological metagenomes</taxon>
    </lineage>
</organism>
<sequence>MFGLLEGRLQASAQGVTCTTYRDASTTEPGGFAPAVWTETLTDLKIALAELTDRDRFALQGEETAADFRAVATKGSDVVKSDGIQISATAPHHASKKFKVLAAREPEGAYMRLLLEECPELKFI</sequence>
<reference evidence="1" key="1">
    <citation type="journal article" date="2015" name="Nature">
        <title>Complex archaea that bridge the gap between prokaryotes and eukaryotes.</title>
        <authorList>
            <person name="Spang A."/>
            <person name="Saw J.H."/>
            <person name="Jorgensen S.L."/>
            <person name="Zaremba-Niedzwiedzka K."/>
            <person name="Martijn J."/>
            <person name="Lind A.E."/>
            <person name="van Eijk R."/>
            <person name="Schleper C."/>
            <person name="Guy L."/>
            <person name="Ettema T.J."/>
        </authorList>
    </citation>
    <scope>NUCLEOTIDE SEQUENCE</scope>
</reference>
<proteinExistence type="predicted"/>
<evidence type="ECO:0000313" key="1">
    <source>
        <dbReference type="EMBL" id="KKL13678.1"/>
    </source>
</evidence>
<comment type="caution">
    <text evidence="1">The sequence shown here is derived from an EMBL/GenBank/DDBJ whole genome shotgun (WGS) entry which is preliminary data.</text>
</comment>
<dbReference type="AlphaFoldDB" id="A0A0F9DP08"/>
<gene>
    <name evidence="1" type="ORF">LCGC14_2523350</name>
</gene>
<accession>A0A0F9DP08</accession>
<dbReference type="EMBL" id="LAZR01040762">
    <property type="protein sequence ID" value="KKL13678.1"/>
    <property type="molecule type" value="Genomic_DNA"/>
</dbReference>